<organism evidence="1 2">
    <name type="scientific">Circinella minor</name>
    <dbReference type="NCBI Taxonomy" id="1195481"/>
    <lineage>
        <taxon>Eukaryota</taxon>
        <taxon>Fungi</taxon>
        <taxon>Fungi incertae sedis</taxon>
        <taxon>Mucoromycota</taxon>
        <taxon>Mucoromycotina</taxon>
        <taxon>Mucoromycetes</taxon>
        <taxon>Mucorales</taxon>
        <taxon>Lichtheimiaceae</taxon>
        <taxon>Circinella</taxon>
    </lineage>
</organism>
<dbReference type="OrthoDB" id="2261638at2759"/>
<protein>
    <recommendedName>
        <fullName evidence="3">Tc1-like transposase DDE domain-containing protein</fullName>
    </recommendedName>
</protein>
<dbReference type="InterPro" id="IPR036397">
    <property type="entry name" value="RNaseH_sf"/>
</dbReference>
<dbReference type="GO" id="GO:0003676">
    <property type="term" value="F:nucleic acid binding"/>
    <property type="evidence" value="ECO:0007669"/>
    <property type="project" value="InterPro"/>
</dbReference>
<sequence length="607" mass="70420">MVGSPKFPRDCDKEYTLTPEIRNKFTEFNYILTMPVSRFCDLQYHIGCIPEEELMKDNPEEIYSHIKAVLYNIMDNKGQSVALPSKINMFIQKVYSYFSLRKTRDQFIKEYKRTMDENEPRVNKRKIAKERQEAYEKAQRLGNALTMRGLNEFQNQYIDGATSSAEEEEATTQVSGTTEDEATQISIVETTTCTTPTKKTCTLDKNQKKFVIFNPATFLTAPHKPKIQYIDREKIREFCEIGMEFLIDDDNYKNEEVMNEYRSFVADQNKFASFDSFPGVSEFIQDVLSTDEEDFIRTLWNHEKRLEATGTTRTKYLFAPGFKSWGFALPPFKTANFIKSQTHVSAINLCIKKFGDEHISKESLKKYVSKHFRITLRSFKTFPQKPEGDPILRDADECLHSLYDQGVDPYRCVFVCEAAYAINFNRTYVDNKQKDWRQVKAAAMGKQYNSKMKKIKPLVPSVVSLMAASRRKVLHHTIKLLKGPTTEANVKTFLQKLILSMDVNEYSGDKWSIIFDDAPQGTQQMITEILGEHNFKAFFLPPCRTTINPLDGLFNAIAEKCPRTKMDFTIHNDGFPHRLDRAIKSTTEEELEKFFFLYFDCDCENCI</sequence>
<dbReference type="EMBL" id="JAEPRB010000357">
    <property type="protein sequence ID" value="KAG2216815.1"/>
    <property type="molecule type" value="Genomic_DNA"/>
</dbReference>
<accession>A0A8H7VDW0</accession>
<evidence type="ECO:0000313" key="2">
    <source>
        <dbReference type="Proteomes" id="UP000646827"/>
    </source>
</evidence>
<gene>
    <name evidence="1" type="ORF">INT45_013887</name>
</gene>
<name>A0A8H7VDW0_9FUNG</name>
<evidence type="ECO:0008006" key="3">
    <source>
        <dbReference type="Google" id="ProtNLM"/>
    </source>
</evidence>
<dbReference type="Proteomes" id="UP000646827">
    <property type="component" value="Unassembled WGS sequence"/>
</dbReference>
<keyword evidence="2" id="KW-1185">Reference proteome</keyword>
<evidence type="ECO:0000313" key="1">
    <source>
        <dbReference type="EMBL" id="KAG2216815.1"/>
    </source>
</evidence>
<dbReference type="AlphaFoldDB" id="A0A8H7VDW0"/>
<proteinExistence type="predicted"/>
<dbReference type="Gene3D" id="3.30.420.10">
    <property type="entry name" value="Ribonuclease H-like superfamily/Ribonuclease H"/>
    <property type="match status" value="1"/>
</dbReference>
<comment type="caution">
    <text evidence="1">The sequence shown here is derived from an EMBL/GenBank/DDBJ whole genome shotgun (WGS) entry which is preliminary data.</text>
</comment>
<reference evidence="1 2" key="1">
    <citation type="submission" date="2020-12" db="EMBL/GenBank/DDBJ databases">
        <title>Metabolic potential, ecology and presence of endohyphal bacteria is reflected in genomic diversity of Mucoromycotina.</title>
        <authorList>
            <person name="Muszewska A."/>
            <person name="Okrasinska A."/>
            <person name="Steczkiewicz K."/>
            <person name="Drgas O."/>
            <person name="Orlowska M."/>
            <person name="Perlinska-Lenart U."/>
            <person name="Aleksandrzak-Piekarczyk T."/>
            <person name="Szatraj K."/>
            <person name="Zielenkiewicz U."/>
            <person name="Pilsyk S."/>
            <person name="Malc E."/>
            <person name="Mieczkowski P."/>
            <person name="Kruszewska J.S."/>
            <person name="Biernat P."/>
            <person name="Pawlowska J."/>
        </authorList>
    </citation>
    <scope>NUCLEOTIDE SEQUENCE [LARGE SCALE GENOMIC DNA]</scope>
    <source>
        <strain evidence="1 2">CBS 142.35</strain>
    </source>
</reference>